<dbReference type="Proteomes" id="UP001557470">
    <property type="component" value="Unassembled WGS sequence"/>
</dbReference>
<feature type="compositionally biased region" description="Acidic residues" evidence="1">
    <location>
        <begin position="338"/>
        <end position="349"/>
    </location>
</feature>
<dbReference type="EMBL" id="JAGEUA010000009">
    <property type="protein sequence ID" value="KAL0967034.1"/>
    <property type="molecule type" value="Genomic_DNA"/>
</dbReference>
<gene>
    <name evidence="2" type="ORF">UPYG_G00303720</name>
</gene>
<name>A0ABD0W6U1_UMBPY</name>
<feature type="region of interest" description="Disordered" evidence="1">
    <location>
        <begin position="47"/>
        <end position="68"/>
    </location>
</feature>
<feature type="region of interest" description="Disordered" evidence="1">
    <location>
        <begin position="110"/>
        <end position="149"/>
    </location>
</feature>
<reference evidence="2 3" key="1">
    <citation type="submission" date="2024-06" db="EMBL/GenBank/DDBJ databases">
        <authorList>
            <person name="Pan Q."/>
            <person name="Wen M."/>
            <person name="Jouanno E."/>
            <person name="Zahm M."/>
            <person name="Klopp C."/>
            <person name="Cabau C."/>
            <person name="Louis A."/>
            <person name="Berthelot C."/>
            <person name="Parey E."/>
            <person name="Roest Crollius H."/>
            <person name="Montfort J."/>
            <person name="Robinson-Rechavi M."/>
            <person name="Bouchez O."/>
            <person name="Lampietro C."/>
            <person name="Lopez Roques C."/>
            <person name="Donnadieu C."/>
            <person name="Postlethwait J."/>
            <person name="Bobe J."/>
            <person name="Verreycken H."/>
            <person name="Guiguen Y."/>
        </authorList>
    </citation>
    <scope>NUCLEOTIDE SEQUENCE [LARGE SCALE GENOMIC DNA]</scope>
    <source>
        <strain evidence="2">Up_M1</strain>
        <tissue evidence="2">Testis</tissue>
    </source>
</reference>
<proteinExistence type="predicted"/>
<evidence type="ECO:0000313" key="3">
    <source>
        <dbReference type="Proteomes" id="UP001557470"/>
    </source>
</evidence>
<keyword evidence="3" id="KW-1185">Reference proteome</keyword>
<feature type="compositionally biased region" description="Polar residues" evidence="1">
    <location>
        <begin position="47"/>
        <end position="58"/>
    </location>
</feature>
<comment type="caution">
    <text evidence="2">The sequence shown here is derived from an EMBL/GenBank/DDBJ whole genome shotgun (WGS) entry which is preliminary data.</text>
</comment>
<sequence length="407" mass="45461">MILSQRTSYKHVKTKCQYFTEGSREGTSGCFRVSLQYCVRWGSSMRPSRQSRLTSNKASEAGDPRDAADQLVVRRSRRRAQNLWAGLDDPICTISDKGTDQNLIDLIDDEPESSSASECRSPQHDLPVKQEKAVIGGKRKAPIEDVGDSDAESCSSLDSLASGPCFMIQPSPLDHPTGLCLTCQTLYREATLRNTPLEPLVDNDPTSLSCDQWVLQKRRPTRLKGNVKGRLWIHLRRIRNTGQTEAEREHIACSRPHIFLQRNLRLYERRSVVQRKRGRKRRKTSAGGGRQNAETHITQRHSLQSSGLQSSGLQSSGLQSSGLQSSGLQSSGLHSDPDGEADNGDDSGLEETPICYTFQVAPSSLTMETRLQATPYEEKKQRSRSGFRTLLDQFRCKSSSVIRETHT</sequence>
<feature type="compositionally biased region" description="Basic residues" evidence="1">
    <location>
        <begin position="272"/>
        <end position="284"/>
    </location>
</feature>
<evidence type="ECO:0000313" key="2">
    <source>
        <dbReference type="EMBL" id="KAL0967034.1"/>
    </source>
</evidence>
<accession>A0ABD0W6U1</accession>
<feature type="region of interest" description="Disordered" evidence="1">
    <location>
        <begin position="271"/>
        <end position="350"/>
    </location>
</feature>
<feature type="compositionally biased region" description="Basic and acidic residues" evidence="1">
    <location>
        <begin position="121"/>
        <end position="132"/>
    </location>
</feature>
<protein>
    <submittedName>
        <fullName evidence="2">Uncharacterized protein</fullName>
    </submittedName>
</protein>
<dbReference type="AlphaFoldDB" id="A0ABD0W6U1"/>
<feature type="compositionally biased region" description="Low complexity" evidence="1">
    <location>
        <begin position="302"/>
        <end position="333"/>
    </location>
</feature>
<organism evidence="2 3">
    <name type="scientific">Umbra pygmaea</name>
    <name type="common">Eastern mudminnow</name>
    <dbReference type="NCBI Taxonomy" id="75934"/>
    <lineage>
        <taxon>Eukaryota</taxon>
        <taxon>Metazoa</taxon>
        <taxon>Chordata</taxon>
        <taxon>Craniata</taxon>
        <taxon>Vertebrata</taxon>
        <taxon>Euteleostomi</taxon>
        <taxon>Actinopterygii</taxon>
        <taxon>Neopterygii</taxon>
        <taxon>Teleostei</taxon>
        <taxon>Protacanthopterygii</taxon>
        <taxon>Esociformes</taxon>
        <taxon>Umbridae</taxon>
        <taxon>Umbra</taxon>
    </lineage>
</organism>
<evidence type="ECO:0000256" key="1">
    <source>
        <dbReference type="SAM" id="MobiDB-lite"/>
    </source>
</evidence>